<dbReference type="GO" id="GO:0005634">
    <property type="term" value="C:nucleus"/>
    <property type="evidence" value="ECO:0007669"/>
    <property type="project" value="UniProtKB-SubCell"/>
</dbReference>
<gene>
    <name evidence="12" type="ORF">SI7747_15017903</name>
    <name evidence="13" type="ORF">SI8410_15019273</name>
</gene>
<dbReference type="GO" id="GO:0008270">
    <property type="term" value="F:zinc ion binding"/>
    <property type="evidence" value="ECO:0007669"/>
    <property type="project" value="UniProtKB-KW"/>
</dbReference>
<proteinExistence type="predicted"/>
<comment type="subcellular location">
    <subcellularLocation>
        <location evidence="1">Nucleus</location>
    </subcellularLocation>
</comment>
<dbReference type="EMBL" id="LR743602">
    <property type="protein sequence ID" value="CAA2632273.1"/>
    <property type="molecule type" value="Genomic_DNA"/>
</dbReference>
<evidence type="ECO:0000256" key="3">
    <source>
        <dbReference type="ARBA" id="ARBA00022737"/>
    </source>
</evidence>
<organism evidence="12">
    <name type="scientific">Spirodela intermedia</name>
    <name type="common">Intermediate duckweed</name>
    <dbReference type="NCBI Taxonomy" id="51605"/>
    <lineage>
        <taxon>Eukaryota</taxon>
        <taxon>Viridiplantae</taxon>
        <taxon>Streptophyta</taxon>
        <taxon>Embryophyta</taxon>
        <taxon>Tracheophyta</taxon>
        <taxon>Spermatophyta</taxon>
        <taxon>Magnoliopsida</taxon>
        <taxon>Liliopsida</taxon>
        <taxon>Araceae</taxon>
        <taxon>Lemnoideae</taxon>
        <taxon>Spirodela</taxon>
    </lineage>
</organism>
<keyword evidence="14" id="KW-1185">Reference proteome</keyword>
<evidence type="ECO:0000256" key="1">
    <source>
        <dbReference type="ARBA" id="ARBA00004123"/>
    </source>
</evidence>
<feature type="compositionally biased region" description="Polar residues" evidence="10">
    <location>
        <begin position="132"/>
        <end position="148"/>
    </location>
</feature>
<feature type="domain" description="B box-type" evidence="11">
    <location>
        <begin position="53"/>
        <end position="100"/>
    </location>
</feature>
<dbReference type="AlphaFoldDB" id="A0A7I8JNZ7"/>
<evidence type="ECO:0000313" key="13">
    <source>
        <dbReference type="EMBL" id="CAA7408595.1"/>
    </source>
</evidence>
<dbReference type="FunFam" id="3.30.160.60:FF:000589">
    <property type="entry name" value="B-box zinc finger protein 22"/>
    <property type="match status" value="1"/>
</dbReference>
<keyword evidence="3" id="KW-0677">Repeat</keyword>
<dbReference type="InterPro" id="IPR000315">
    <property type="entry name" value="Znf_B-box"/>
</dbReference>
<dbReference type="Proteomes" id="UP000663760">
    <property type="component" value="Chromosome 15"/>
</dbReference>
<evidence type="ECO:0000256" key="4">
    <source>
        <dbReference type="ARBA" id="ARBA00022771"/>
    </source>
</evidence>
<evidence type="ECO:0000256" key="10">
    <source>
        <dbReference type="SAM" id="MobiDB-lite"/>
    </source>
</evidence>
<keyword evidence="5" id="KW-0862">Zinc</keyword>
<dbReference type="GO" id="GO:0006355">
    <property type="term" value="P:regulation of DNA-templated transcription"/>
    <property type="evidence" value="ECO:0007669"/>
    <property type="project" value="TreeGrafter"/>
</dbReference>
<evidence type="ECO:0000313" key="14">
    <source>
        <dbReference type="Proteomes" id="UP000663760"/>
    </source>
</evidence>
<dbReference type="PANTHER" id="PTHR31832">
    <property type="entry name" value="B-BOX ZINC FINGER PROTEIN 22"/>
    <property type="match status" value="1"/>
</dbReference>
<dbReference type="InterPro" id="IPR051979">
    <property type="entry name" value="B-box_zinc_finger"/>
</dbReference>
<feature type="region of interest" description="Disordered" evidence="10">
    <location>
        <begin position="132"/>
        <end position="158"/>
    </location>
</feature>
<keyword evidence="7" id="KW-0804">Transcription</keyword>
<evidence type="ECO:0000256" key="8">
    <source>
        <dbReference type="ARBA" id="ARBA00023242"/>
    </source>
</evidence>
<evidence type="ECO:0000256" key="9">
    <source>
        <dbReference type="PROSITE-ProRule" id="PRU00024"/>
    </source>
</evidence>
<dbReference type="InterPro" id="IPR049808">
    <property type="entry name" value="CONSTANS-like_Bbox1"/>
</dbReference>
<dbReference type="Gene3D" id="3.30.160.60">
    <property type="entry name" value="Classic Zinc Finger"/>
    <property type="match status" value="1"/>
</dbReference>
<dbReference type="EMBL" id="LR746278">
    <property type="protein sequence ID" value="CAA7408595.1"/>
    <property type="molecule type" value="Genomic_DNA"/>
</dbReference>
<feature type="domain" description="B box-type" evidence="11">
    <location>
        <begin position="1"/>
        <end position="47"/>
    </location>
</feature>
<dbReference type="GO" id="GO:0009640">
    <property type="term" value="P:photomorphogenesis"/>
    <property type="evidence" value="ECO:0007669"/>
    <property type="project" value="TreeGrafter"/>
</dbReference>
<dbReference type="Pfam" id="PF00643">
    <property type="entry name" value="zf-B_box"/>
    <property type="match status" value="1"/>
</dbReference>
<protein>
    <recommendedName>
        <fullName evidence="11">B box-type domain-containing protein</fullName>
    </recommendedName>
</protein>
<keyword evidence="6" id="KW-0805">Transcription regulation</keyword>
<dbReference type="PANTHER" id="PTHR31832:SF68">
    <property type="entry name" value="B-BOX ZINC FINGER PROTEIN 22"/>
    <property type="match status" value="1"/>
</dbReference>
<sequence>MKIQCNVCEAAEAKVLCCADEAALCLACDEKVHAANKLAGKHQRVPLTAAASSQVPKCDICQEAAGYFFCLEDRALLCQECDISIHSMNLHVSAHRRFLLTGVRVGTEPAESTLSFAEQQRSPLVVKSLPKRSSSTTYSGENKETVPSQVGWAGSQADNRAPSTGTLLTGGITDWQFDEFFGADYGHNYGFTVNESSKVRSGPSSVILFLPLIWKSIMENYLMPRIDVLSLKSTDLFLAT</sequence>
<accession>A0A7I8JNZ7</accession>
<evidence type="ECO:0000256" key="2">
    <source>
        <dbReference type="ARBA" id="ARBA00022723"/>
    </source>
</evidence>
<evidence type="ECO:0000313" key="12">
    <source>
        <dbReference type="EMBL" id="CAA2632273.1"/>
    </source>
</evidence>
<evidence type="ECO:0000256" key="6">
    <source>
        <dbReference type="ARBA" id="ARBA00023015"/>
    </source>
</evidence>
<dbReference type="SMART" id="SM00336">
    <property type="entry name" value="BBOX"/>
    <property type="match status" value="2"/>
</dbReference>
<keyword evidence="8" id="KW-0539">Nucleus</keyword>
<keyword evidence="2" id="KW-0479">Metal-binding</keyword>
<evidence type="ECO:0000256" key="5">
    <source>
        <dbReference type="ARBA" id="ARBA00022833"/>
    </source>
</evidence>
<reference evidence="12" key="1">
    <citation type="submission" date="2019-12" db="EMBL/GenBank/DDBJ databases">
        <authorList>
            <person name="Scholz U."/>
            <person name="Mascher M."/>
            <person name="Fiebig A."/>
        </authorList>
    </citation>
    <scope>NUCLEOTIDE SEQUENCE</scope>
</reference>
<dbReference type="OrthoDB" id="153872at2759"/>
<dbReference type="PROSITE" id="PS50119">
    <property type="entry name" value="ZF_BBOX"/>
    <property type="match status" value="2"/>
</dbReference>
<dbReference type="CDD" id="cd19821">
    <property type="entry name" value="Bbox1_BBX-like"/>
    <property type="match status" value="2"/>
</dbReference>
<evidence type="ECO:0000256" key="7">
    <source>
        <dbReference type="ARBA" id="ARBA00023163"/>
    </source>
</evidence>
<evidence type="ECO:0000259" key="11">
    <source>
        <dbReference type="PROSITE" id="PS50119"/>
    </source>
</evidence>
<keyword evidence="4 9" id="KW-0863">Zinc-finger</keyword>
<name>A0A7I8JNZ7_SPIIN</name>